<dbReference type="InterPro" id="IPR015422">
    <property type="entry name" value="PyrdxlP-dep_Trfase_small"/>
</dbReference>
<dbReference type="EMBL" id="BARU01027452">
    <property type="protein sequence ID" value="GAH74289.1"/>
    <property type="molecule type" value="Genomic_DNA"/>
</dbReference>
<dbReference type="Pfam" id="PF00202">
    <property type="entry name" value="Aminotran_3"/>
    <property type="match status" value="1"/>
</dbReference>
<name>X1J7H0_9ZZZZ</name>
<dbReference type="PANTHER" id="PTHR11986">
    <property type="entry name" value="AMINOTRANSFERASE CLASS III"/>
    <property type="match status" value="1"/>
</dbReference>
<comment type="cofactor">
    <cofactor evidence="1">
        <name>pyridoxal 5'-phosphate</name>
        <dbReference type="ChEBI" id="CHEBI:597326"/>
    </cofactor>
</comment>
<proteinExistence type="predicted"/>
<dbReference type="InterPro" id="IPR050103">
    <property type="entry name" value="Class-III_PLP-dep_AT"/>
</dbReference>
<dbReference type="InterPro" id="IPR015424">
    <property type="entry name" value="PyrdxlP-dep_Trfase"/>
</dbReference>
<dbReference type="GO" id="GO:0030170">
    <property type="term" value="F:pyridoxal phosphate binding"/>
    <property type="evidence" value="ECO:0007669"/>
    <property type="project" value="InterPro"/>
</dbReference>
<dbReference type="InterPro" id="IPR015421">
    <property type="entry name" value="PyrdxlP-dep_Trfase_major"/>
</dbReference>
<evidence type="ECO:0000256" key="2">
    <source>
        <dbReference type="ARBA" id="ARBA00022898"/>
    </source>
</evidence>
<organism evidence="3">
    <name type="scientific">marine sediment metagenome</name>
    <dbReference type="NCBI Taxonomy" id="412755"/>
    <lineage>
        <taxon>unclassified sequences</taxon>
        <taxon>metagenomes</taxon>
        <taxon>ecological metagenomes</taxon>
    </lineage>
</organism>
<dbReference type="GO" id="GO:0042802">
    <property type="term" value="F:identical protein binding"/>
    <property type="evidence" value="ECO:0007669"/>
    <property type="project" value="TreeGrafter"/>
</dbReference>
<feature type="non-terminal residue" evidence="3">
    <location>
        <position position="230"/>
    </location>
</feature>
<dbReference type="Gene3D" id="3.40.640.10">
    <property type="entry name" value="Type I PLP-dependent aspartate aminotransferase-like (Major domain)"/>
    <property type="match status" value="1"/>
</dbReference>
<evidence type="ECO:0000256" key="1">
    <source>
        <dbReference type="ARBA" id="ARBA00001933"/>
    </source>
</evidence>
<accession>X1J7H0</accession>
<protein>
    <recommendedName>
        <fullName evidence="4">Aspartate aminotransferase family protein</fullName>
    </recommendedName>
</protein>
<sequence>MVGKTYDLKPKLVKQVDTAYRRIVTKIPVPDSMKILEDLRKYEPNSMGGQPLVVWDRAEGIQVYDKYGNMWLDWSCGVLVTSAGHGREEIKEAIVNQVNHGLLHNYCFPSELRVRLVEKLSKLAPEGLDKVFLLTTGSETAECAIKLAQTWGQEIEGNKKIGIISFEGAFHGRTLGAQMIGGIPSLKSWIVNLDPNFHQVPFPGDFRCEDRSFKVFETTLKKKSVTPDQI</sequence>
<dbReference type="AlphaFoldDB" id="X1J7H0"/>
<dbReference type="Gene3D" id="3.90.1150.10">
    <property type="entry name" value="Aspartate Aminotransferase, domain 1"/>
    <property type="match status" value="1"/>
</dbReference>
<gene>
    <name evidence="3" type="ORF">S03H2_43943</name>
</gene>
<dbReference type="GO" id="GO:0008483">
    <property type="term" value="F:transaminase activity"/>
    <property type="evidence" value="ECO:0007669"/>
    <property type="project" value="InterPro"/>
</dbReference>
<dbReference type="InterPro" id="IPR005814">
    <property type="entry name" value="Aminotrans_3"/>
</dbReference>
<keyword evidence="2" id="KW-0663">Pyridoxal phosphate</keyword>
<dbReference type="SUPFAM" id="SSF53383">
    <property type="entry name" value="PLP-dependent transferases"/>
    <property type="match status" value="1"/>
</dbReference>
<comment type="caution">
    <text evidence="3">The sequence shown here is derived from an EMBL/GenBank/DDBJ whole genome shotgun (WGS) entry which is preliminary data.</text>
</comment>
<evidence type="ECO:0000313" key="3">
    <source>
        <dbReference type="EMBL" id="GAH74289.1"/>
    </source>
</evidence>
<reference evidence="3" key="1">
    <citation type="journal article" date="2014" name="Front. Microbiol.">
        <title>High frequency of phylogenetically diverse reductive dehalogenase-homologous genes in deep subseafloor sedimentary metagenomes.</title>
        <authorList>
            <person name="Kawai M."/>
            <person name="Futagami T."/>
            <person name="Toyoda A."/>
            <person name="Takaki Y."/>
            <person name="Nishi S."/>
            <person name="Hori S."/>
            <person name="Arai W."/>
            <person name="Tsubouchi T."/>
            <person name="Morono Y."/>
            <person name="Uchiyama I."/>
            <person name="Ito T."/>
            <person name="Fujiyama A."/>
            <person name="Inagaki F."/>
            <person name="Takami H."/>
        </authorList>
    </citation>
    <scope>NUCLEOTIDE SEQUENCE</scope>
    <source>
        <strain evidence="3">Expedition CK06-06</strain>
    </source>
</reference>
<evidence type="ECO:0008006" key="4">
    <source>
        <dbReference type="Google" id="ProtNLM"/>
    </source>
</evidence>